<dbReference type="EMBL" id="FNPE01000028">
    <property type="protein sequence ID" value="SDZ49320.1"/>
    <property type="molecule type" value="Genomic_DNA"/>
</dbReference>
<gene>
    <name evidence="1" type="ORF">SAMN05421547_12862</name>
</gene>
<reference evidence="1 2" key="1">
    <citation type="submission" date="2016-10" db="EMBL/GenBank/DDBJ databases">
        <authorList>
            <person name="de Groot N.N."/>
        </authorList>
    </citation>
    <scope>NUCLEOTIDE SEQUENCE [LARGE SCALE GENOMIC DNA]</scope>
    <source>
        <strain evidence="1 2">LMG 24775</strain>
    </source>
</reference>
<organism evidence="1 2">
    <name type="scientific">Delftia lacustris</name>
    <dbReference type="NCBI Taxonomy" id="558537"/>
    <lineage>
        <taxon>Bacteria</taxon>
        <taxon>Pseudomonadati</taxon>
        <taxon>Pseudomonadota</taxon>
        <taxon>Betaproteobacteria</taxon>
        <taxon>Burkholderiales</taxon>
        <taxon>Comamonadaceae</taxon>
        <taxon>Delftia</taxon>
    </lineage>
</organism>
<dbReference type="RefSeq" id="WP_074923548.1">
    <property type="nucleotide sequence ID" value="NZ_CP141274.1"/>
</dbReference>
<dbReference type="GeneID" id="94693410"/>
<dbReference type="Proteomes" id="UP000183417">
    <property type="component" value="Unassembled WGS sequence"/>
</dbReference>
<sequence>MRIDIKPEGGDRYKRALAGLDGQQVAQATAEAINMGVGRVKNAMRAEMQSVFDRPTGYVLQSVQVVKKATAGDLNALVAPTYMGGKGVDPQQILAAQEDGGRRRDKRSEKALRTAGILPIGYQTAIPATPFPGSDDGRGNLKGSTLVQLIAYFQAFGEQGYRANMTKGRMQALHQRGGKGARFMGPVKGIRYIVAYGRLRGGARATARGEYDKRASNLPPGIWAVTGTGGADVRPVLMFVRGGNYKPRISLDGVRKRSGIDELVPRWVRGRVYDAFRKASQG</sequence>
<proteinExistence type="predicted"/>
<name>A0A1H3TGV2_9BURK</name>
<dbReference type="AlphaFoldDB" id="A0A1H3TGV2"/>
<evidence type="ECO:0000313" key="2">
    <source>
        <dbReference type="Proteomes" id="UP000183417"/>
    </source>
</evidence>
<evidence type="ECO:0000313" key="1">
    <source>
        <dbReference type="EMBL" id="SDZ49320.1"/>
    </source>
</evidence>
<protein>
    <submittedName>
        <fullName evidence="1">Uncharacterized protein</fullName>
    </submittedName>
</protein>
<accession>A0A1H3TGV2</accession>